<evidence type="ECO:0000313" key="2">
    <source>
        <dbReference type="EMBL" id="AKQ03306.1"/>
    </source>
</evidence>
<dbReference type="PANTHER" id="PTHR42912">
    <property type="entry name" value="METHYLTRANSFERASE"/>
    <property type="match status" value="1"/>
</dbReference>
<protein>
    <submittedName>
        <fullName evidence="2">Putative methyltransferase</fullName>
    </submittedName>
</protein>
<reference evidence="2" key="1">
    <citation type="journal article" date="2015" name="ISME J.">
        <title>Aquifer environment selects for microbial species cohorts in sediment and groundwater.</title>
        <authorList>
            <person name="Hug L.A."/>
            <person name="Thomas B.C."/>
            <person name="Brown C.T."/>
            <person name="Frischkorn K.R."/>
            <person name="Williams K.H."/>
            <person name="Tringe S.G."/>
            <person name="Banfield J.F."/>
        </authorList>
    </citation>
    <scope>NUCLEOTIDE SEQUENCE</scope>
</reference>
<evidence type="ECO:0000259" key="1">
    <source>
        <dbReference type="Pfam" id="PF13649"/>
    </source>
</evidence>
<dbReference type="InterPro" id="IPR029063">
    <property type="entry name" value="SAM-dependent_MTases_sf"/>
</dbReference>
<dbReference type="SUPFAM" id="SSF53335">
    <property type="entry name" value="S-adenosyl-L-methionine-dependent methyltransferases"/>
    <property type="match status" value="1"/>
</dbReference>
<feature type="domain" description="Methyltransferase" evidence="1">
    <location>
        <begin position="55"/>
        <end position="153"/>
    </location>
</feature>
<dbReference type="CDD" id="cd02440">
    <property type="entry name" value="AdoMet_MTases"/>
    <property type="match status" value="1"/>
</dbReference>
<sequence>MNHAKKIIDLYRGEETVKTFDKDREKHTHQKYKHNIESSFLKKTINSLRRNSVKVLDVACGTGRMLPEVFSTRKKVKYFGLDTSKTMISILKKKAILMGIKRNVNIILSKATKIPFKNDTFDLVFSYHLLWHLPAEEQKKIIREMIRVCKKEGVVIFDILNKDFIWERVKFFCGGKKTEGIYKTTIGEIRGILGKREVEIEKLSDARINDNFLYGIFNVINLMRKILHTSLFHMVYFKVRK</sequence>
<keyword evidence="2" id="KW-0489">Methyltransferase</keyword>
<dbReference type="GO" id="GO:0008168">
    <property type="term" value="F:methyltransferase activity"/>
    <property type="evidence" value="ECO:0007669"/>
    <property type="project" value="UniProtKB-KW"/>
</dbReference>
<proteinExistence type="predicted"/>
<organism evidence="2">
    <name type="scientific">uncultured archaeon Rifle_16ft_4_minimus_37913</name>
    <dbReference type="NCBI Taxonomy" id="1665152"/>
    <lineage>
        <taxon>Archaea</taxon>
        <taxon>environmental samples</taxon>
    </lineage>
</organism>
<dbReference type="GO" id="GO:0032259">
    <property type="term" value="P:methylation"/>
    <property type="evidence" value="ECO:0007669"/>
    <property type="project" value="UniProtKB-KW"/>
</dbReference>
<dbReference type="InterPro" id="IPR041698">
    <property type="entry name" value="Methyltransf_25"/>
</dbReference>
<dbReference type="Pfam" id="PF13649">
    <property type="entry name" value="Methyltransf_25"/>
    <property type="match status" value="1"/>
</dbReference>
<dbReference type="InterPro" id="IPR050508">
    <property type="entry name" value="Methyltransf_Superfamily"/>
</dbReference>
<dbReference type="AlphaFoldDB" id="A0A0H4T6C7"/>
<keyword evidence="2" id="KW-0808">Transferase</keyword>
<accession>A0A0H4T6C7</accession>
<name>A0A0H4T6C7_9ARCH</name>
<dbReference type="EMBL" id="KT007010">
    <property type="protein sequence ID" value="AKQ03306.1"/>
    <property type="molecule type" value="Genomic_DNA"/>
</dbReference>
<dbReference type="Gene3D" id="3.40.50.150">
    <property type="entry name" value="Vaccinia Virus protein VP39"/>
    <property type="match status" value="1"/>
</dbReference>